<keyword evidence="2" id="KW-1185">Reference proteome</keyword>
<dbReference type="AlphaFoldDB" id="A0AAV2JEB9"/>
<accession>A0AAV2JEB9</accession>
<proteinExistence type="predicted"/>
<gene>
    <name evidence="1" type="ORF">KC01_LOCUS7380</name>
</gene>
<dbReference type="Proteomes" id="UP001497482">
    <property type="component" value="Chromosome 12"/>
</dbReference>
<name>A0AAV2JEB9_KNICA</name>
<evidence type="ECO:0000313" key="2">
    <source>
        <dbReference type="Proteomes" id="UP001497482"/>
    </source>
</evidence>
<protein>
    <submittedName>
        <fullName evidence="1">Uncharacterized protein</fullName>
    </submittedName>
</protein>
<reference evidence="1 2" key="1">
    <citation type="submission" date="2024-04" db="EMBL/GenBank/DDBJ databases">
        <authorList>
            <person name="Waldvogel A.-M."/>
            <person name="Schoenle A."/>
        </authorList>
    </citation>
    <scope>NUCLEOTIDE SEQUENCE [LARGE SCALE GENOMIC DNA]</scope>
</reference>
<dbReference type="EMBL" id="OZ035834">
    <property type="protein sequence ID" value="CAL1575909.1"/>
    <property type="molecule type" value="Genomic_DNA"/>
</dbReference>
<evidence type="ECO:0000313" key="1">
    <source>
        <dbReference type="EMBL" id="CAL1575909.1"/>
    </source>
</evidence>
<sequence>MEKLAPAANEMRSTTPRSADEWARGVVTSYAGVVHQSRRVWLKPAYGGWGGEVQGAREGGGGQWERGTTTWLHNLDSTRTRTHVLGEFEWSGVGFGWEIFLAWTLGAQRVVVGCDVVCVFVCVCGLVVKSVASLHHLHAGILFKSVGVMAARATMRPLLTSPTQL</sequence>
<organism evidence="1 2">
    <name type="scientific">Knipowitschia caucasica</name>
    <name type="common">Caucasian dwarf goby</name>
    <name type="synonym">Pomatoschistus caucasicus</name>
    <dbReference type="NCBI Taxonomy" id="637954"/>
    <lineage>
        <taxon>Eukaryota</taxon>
        <taxon>Metazoa</taxon>
        <taxon>Chordata</taxon>
        <taxon>Craniata</taxon>
        <taxon>Vertebrata</taxon>
        <taxon>Euteleostomi</taxon>
        <taxon>Actinopterygii</taxon>
        <taxon>Neopterygii</taxon>
        <taxon>Teleostei</taxon>
        <taxon>Neoteleostei</taxon>
        <taxon>Acanthomorphata</taxon>
        <taxon>Gobiaria</taxon>
        <taxon>Gobiiformes</taxon>
        <taxon>Gobioidei</taxon>
        <taxon>Gobiidae</taxon>
        <taxon>Gobiinae</taxon>
        <taxon>Knipowitschia</taxon>
    </lineage>
</organism>